<dbReference type="Proteomes" id="UP000199001">
    <property type="component" value="Unassembled WGS sequence"/>
</dbReference>
<dbReference type="RefSeq" id="WP_091107686.1">
    <property type="nucleotide sequence ID" value="NZ_FMHZ01000002.1"/>
</dbReference>
<proteinExistence type="predicted"/>
<dbReference type="STRING" id="47855.GA0070606_2678"/>
<evidence type="ECO:0000313" key="1">
    <source>
        <dbReference type="EMBL" id="SCL56888.1"/>
    </source>
</evidence>
<sequence length="178" mass="19155">MILPPSRTSAEAHLYMDLRPCSCGETRFARQSAVVALEDGDLAARYTGACPACGQPREFTFRLPAEPAVIPAGGFRYGGDEPSQLLDPGEWLRVADTYARSVPAVGDAGPRARATLIRAVAALDEVLKFIPPGEDVVPAAACTSEWGRDLRQREPGRFRRGRLAAARDTYAGMLPQAV</sequence>
<dbReference type="EMBL" id="FMHZ01000002">
    <property type="protein sequence ID" value="SCL56888.1"/>
    <property type="molecule type" value="Genomic_DNA"/>
</dbReference>
<dbReference type="AlphaFoldDB" id="A0A1C6USD9"/>
<accession>A0A1C6USD9</accession>
<keyword evidence="2" id="KW-1185">Reference proteome</keyword>
<organism evidence="1 2">
    <name type="scientific">Micromonospora citrea</name>
    <dbReference type="NCBI Taxonomy" id="47855"/>
    <lineage>
        <taxon>Bacteria</taxon>
        <taxon>Bacillati</taxon>
        <taxon>Actinomycetota</taxon>
        <taxon>Actinomycetes</taxon>
        <taxon>Micromonosporales</taxon>
        <taxon>Micromonosporaceae</taxon>
        <taxon>Micromonospora</taxon>
    </lineage>
</organism>
<evidence type="ECO:0000313" key="2">
    <source>
        <dbReference type="Proteomes" id="UP000199001"/>
    </source>
</evidence>
<reference evidence="2" key="1">
    <citation type="submission" date="2016-06" db="EMBL/GenBank/DDBJ databases">
        <authorList>
            <person name="Varghese N."/>
            <person name="Submissions Spin"/>
        </authorList>
    </citation>
    <scope>NUCLEOTIDE SEQUENCE [LARGE SCALE GENOMIC DNA]</scope>
    <source>
        <strain evidence="2">DSM 43903</strain>
    </source>
</reference>
<gene>
    <name evidence="1" type="ORF">GA0070606_2678</name>
</gene>
<dbReference type="OrthoDB" id="4276070at2"/>
<protein>
    <submittedName>
        <fullName evidence="1">Uncharacterized protein</fullName>
    </submittedName>
</protein>
<name>A0A1C6USD9_9ACTN</name>